<proteinExistence type="predicted"/>
<feature type="region of interest" description="Disordered" evidence="1">
    <location>
        <begin position="668"/>
        <end position="689"/>
    </location>
</feature>
<dbReference type="OrthoDB" id="660555at2759"/>
<evidence type="ECO:0000259" key="2">
    <source>
        <dbReference type="PROSITE" id="PS50003"/>
    </source>
</evidence>
<dbReference type="InterPro" id="IPR011993">
    <property type="entry name" value="PH-like_dom_sf"/>
</dbReference>
<feature type="region of interest" description="Disordered" evidence="1">
    <location>
        <begin position="529"/>
        <end position="634"/>
    </location>
</feature>
<feature type="compositionally biased region" description="Basic and acidic residues" evidence="1">
    <location>
        <begin position="668"/>
        <end position="677"/>
    </location>
</feature>
<feature type="domain" description="PH" evidence="2">
    <location>
        <begin position="402"/>
        <end position="502"/>
    </location>
</feature>
<reference evidence="4" key="1">
    <citation type="submission" date="2021-06" db="EMBL/GenBank/DDBJ databases">
        <title>Genome Sequence of Mortierella hyaline Strain SCG-10, a Cold-Adapted, Nitrate-Reducing Fungus Isolated from Soil in Minnesota, USA.</title>
        <authorList>
            <person name="Aldossari N."/>
        </authorList>
    </citation>
    <scope>NUCLEOTIDE SEQUENCE</scope>
    <source>
        <strain evidence="4">SCG-10</strain>
    </source>
</reference>
<feature type="compositionally biased region" description="Low complexity" evidence="1">
    <location>
        <begin position="609"/>
        <end position="630"/>
    </location>
</feature>
<dbReference type="Proteomes" id="UP000707451">
    <property type="component" value="Unassembled WGS sequence"/>
</dbReference>
<dbReference type="SUPFAM" id="SSF48065">
    <property type="entry name" value="DBL homology domain (DH-domain)"/>
    <property type="match status" value="1"/>
</dbReference>
<evidence type="ECO:0000313" key="5">
    <source>
        <dbReference type="Proteomes" id="UP000707451"/>
    </source>
</evidence>
<feature type="compositionally biased region" description="Polar residues" evidence="1">
    <location>
        <begin position="536"/>
        <end position="556"/>
    </location>
</feature>
<dbReference type="Gene3D" id="1.20.900.10">
    <property type="entry name" value="Dbl homology (DH) domain"/>
    <property type="match status" value="1"/>
</dbReference>
<feature type="region of interest" description="Disordered" evidence="1">
    <location>
        <begin position="1"/>
        <end position="90"/>
    </location>
</feature>
<keyword evidence="5" id="KW-1185">Reference proteome</keyword>
<dbReference type="PANTHER" id="PTHR12673:SF159">
    <property type="entry name" value="LD03170P"/>
    <property type="match status" value="1"/>
</dbReference>
<protein>
    <recommendedName>
        <fullName evidence="6">Dbl homology domain-containing protein</fullName>
    </recommendedName>
</protein>
<evidence type="ECO:0000259" key="3">
    <source>
        <dbReference type="PROSITE" id="PS50010"/>
    </source>
</evidence>
<dbReference type="PROSITE" id="PS50010">
    <property type="entry name" value="DH_2"/>
    <property type="match status" value="1"/>
</dbReference>
<dbReference type="EMBL" id="JAHRHY010000005">
    <property type="protein sequence ID" value="KAG9069280.1"/>
    <property type="molecule type" value="Genomic_DNA"/>
</dbReference>
<dbReference type="InterPro" id="IPR000219">
    <property type="entry name" value="DH_dom"/>
</dbReference>
<gene>
    <name evidence="4" type="ORF">KI688_010179</name>
</gene>
<dbReference type="Pfam" id="PF00621">
    <property type="entry name" value="RhoGEF"/>
    <property type="match status" value="1"/>
</dbReference>
<evidence type="ECO:0000256" key="1">
    <source>
        <dbReference type="SAM" id="MobiDB-lite"/>
    </source>
</evidence>
<dbReference type="GO" id="GO:0005737">
    <property type="term" value="C:cytoplasm"/>
    <property type="evidence" value="ECO:0007669"/>
    <property type="project" value="TreeGrafter"/>
</dbReference>
<dbReference type="PROSITE" id="PS50003">
    <property type="entry name" value="PH_DOMAIN"/>
    <property type="match status" value="1"/>
</dbReference>
<feature type="compositionally biased region" description="Low complexity" evidence="1">
    <location>
        <begin position="557"/>
        <end position="571"/>
    </location>
</feature>
<feature type="domain" description="DH" evidence="3">
    <location>
        <begin position="170"/>
        <end position="372"/>
    </location>
</feature>
<evidence type="ECO:0008006" key="6">
    <source>
        <dbReference type="Google" id="ProtNLM"/>
    </source>
</evidence>
<dbReference type="PANTHER" id="PTHR12673">
    <property type="entry name" value="FACIOGENITAL DYSPLASIA PROTEIN"/>
    <property type="match status" value="1"/>
</dbReference>
<dbReference type="CDD" id="cd00160">
    <property type="entry name" value="RhoGEF"/>
    <property type="match status" value="1"/>
</dbReference>
<comment type="caution">
    <text evidence="4">The sequence shown here is derived from an EMBL/GenBank/DDBJ whole genome shotgun (WGS) entry which is preliminary data.</text>
</comment>
<dbReference type="AlphaFoldDB" id="A0A9P8BUZ8"/>
<feature type="compositionally biased region" description="Low complexity" evidence="1">
    <location>
        <begin position="53"/>
        <end position="69"/>
    </location>
</feature>
<dbReference type="InterPro" id="IPR051092">
    <property type="entry name" value="FYVE_RhoGEF_PH"/>
</dbReference>
<name>A0A9P8BUZ8_9FUNG</name>
<dbReference type="GO" id="GO:0005085">
    <property type="term" value="F:guanyl-nucleotide exchange factor activity"/>
    <property type="evidence" value="ECO:0007669"/>
    <property type="project" value="InterPro"/>
</dbReference>
<dbReference type="InterPro" id="IPR035899">
    <property type="entry name" value="DBL_dom_sf"/>
</dbReference>
<dbReference type="Gene3D" id="2.30.29.30">
    <property type="entry name" value="Pleckstrin-homology domain (PH domain)/Phosphotyrosine-binding domain (PTB)"/>
    <property type="match status" value="1"/>
</dbReference>
<sequence length="711" mass="79883">MQHQQYSHHQDMNGNGLPRRLDSASYSHNQPQYPSRNQSQHYQSVNAQAYSLHQQQHQQHQQQQQQQQHSLHGMTEEEFEEMEDRRRMQQQILRDKLAVADSKRQPDPNMTVKMTTSTGFALGAFDMSESLAIVEDLLDYFGEDDLNEFEDGGERYNESQVIEAERTHQQRESLVRHLYDSEEDYVRSLQDIYSCYKKPLLANLNAAESSRKTGILGTSSGVKAVASKEEIDALFGNLDQLIEFHENIRSLLEGRSKIWGPTQIMSDLLLTVIPRFKMYSKYYTNFNAALTVLDRISRAAHWKKFIDQCAVENPPGTPSLHLMLTYPLKRLSIYRDLVNAICQSTQATHPDHANLTRAMDMINLIASELKNERLMAQDQLALWDIQSSMVGLPEPIMIPSRRLLLRADMHKCDSALALEPRTYYLMNDVLLYSRFDPKKNIHTFKGMFDLARTQINNPEDNVTLPQLPNCVQIANSGRTQMMRCRSREERNYWMETMRQAADIVTRSLDDPSTPLGDVLPLRKYANSIASDSSSSLGNHTGMTSGSINSANRPFTDSRSINSKSSTESSTSKPRRPNPQADFYGCSFGVDVTPPSTEDNYRPSPLALNSAMSKNSSSSSVSTGATSHSNSTATSKPTLGAVLAAIPVEQLTPKQAKAKAALAAAVEARRQARLKQEAKNGGPAKSEMNKNISLDFSSSFIPAKERIAKFGA</sequence>
<feature type="compositionally biased region" description="Polar residues" evidence="1">
    <location>
        <begin position="24"/>
        <end position="52"/>
    </location>
</feature>
<accession>A0A9P8BUZ8</accession>
<dbReference type="SUPFAM" id="SSF50729">
    <property type="entry name" value="PH domain-like"/>
    <property type="match status" value="1"/>
</dbReference>
<organism evidence="4 5">
    <name type="scientific">Linnemannia hyalina</name>
    <dbReference type="NCBI Taxonomy" id="64524"/>
    <lineage>
        <taxon>Eukaryota</taxon>
        <taxon>Fungi</taxon>
        <taxon>Fungi incertae sedis</taxon>
        <taxon>Mucoromycota</taxon>
        <taxon>Mortierellomycotina</taxon>
        <taxon>Mortierellomycetes</taxon>
        <taxon>Mortierellales</taxon>
        <taxon>Mortierellaceae</taxon>
        <taxon>Linnemannia</taxon>
    </lineage>
</organism>
<dbReference type="SMART" id="SM00325">
    <property type="entry name" value="RhoGEF"/>
    <property type="match status" value="1"/>
</dbReference>
<evidence type="ECO:0000313" key="4">
    <source>
        <dbReference type="EMBL" id="KAG9069280.1"/>
    </source>
</evidence>
<dbReference type="InterPro" id="IPR001849">
    <property type="entry name" value="PH_domain"/>
</dbReference>